<dbReference type="EMBL" id="BJUN01000005">
    <property type="protein sequence ID" value="GEK58208.1"/>
    <property type="molecule type" value="Genomic_DNA"/>
</dbReference>
<keyword evidence="3" id="KW-1185">Reference proteome</keyword>
<evidence type="ECO:0000313" key="2">
    <source>
        <dbReference type="EMBL" id="GEK58208.1"/>
    </source>
</evidence>
<organism evidence="2 3">
    <name type="scientific">Marinococcus halophilus</name>
    <dbReference type="NCBI Taxonomy" id="1371"/>
    <lineage>
        <taxon>Bacteria</taxon>
        <taxon>Bacillati</taxon>
        <taxon>Bacillota</taxon>
        <taxon>Bacilli</taxon>
        <taxon>Bacillales</taxon>
        <taxon>Bacillaceae</taxon>
        <taxon>Marinococcus</taxon>
    </lineage>
</organism>
<dbReference type="STRING" id="1371.GCA_900166605_02618"/>
<keyword evidence="1" id="KW-0732">Signal</keyword>
<evidence type="ECO:0000256" key="1">
    <source>
        <dbReference type="SAM" id="SignalP"/>
    </source>
</evidence>
<dbReference type="AlphaFoldDB" id="A0A510Y4E4"/>
<comment type="caution">
    <text evidence="2">The sequence shown here is derived from an EMBL/GenBank/DDBJ whole genome shotgun (WGS) entry which is preliminary data.</text>
</comment>
<dbReference type="RefSeq" id="WP_079476325.1">
    <property type="nucleotide sequence ID" value="NZ_BJUN01000005.1"/>
</dbReference>
<gene>
    <name evidence="2" type="ORF">MHA01_11130</name>
</gene>
<sequence>MKMLTTTISSLLLASVVSVTLETSAEAAHVAVVGGASLNQPSMQEITTNGGHALRTESYISEDQRRPCGTSECRTIFEQYHDRMNEIFNRTDHVLTFDAFEQSLVYHLPNGDYYIVSNYTNEVNGNNRHIEVILHQSLDYVQDMYIETDAASSYDSPMVLGDNRWARNTGQWEE</sequence>
<dbReference type="Proteomes" id="UP000321051">
    <property type="component" value="Unassembled WGS sequence"/>
</dbReference>
<feature type="chain" id="PRO_5022693088" evidence="1">
    <location>
        <begin position="28"/>
        <end position="174"/>
    </location>
</feature>
<protein>
    <submittedName>
        <fullName evidence="2">Uncharacterized protein</fullName>
    </submittedName>
</protein>
<dbReference type="OrthoDB" id="9898142at2"/>
<evidence type="ECO:0000313" key="3">
    <source>
        <dbReference type="Proteomes" id="UP000321051"/>
    </source>
</evidence>
<feature type="signal peptide" evidence="1">
    <location>
        <begin position="1"/>
        <end position="27"/>
    </location>
</feature>
<proteinExistence type="predicted"/>
<accession>A0A510Y4E4</accession>
<name>A0A510Y4E4_MARHA</name>
<reference evidence="2 3" key="1">
    <citation type="submission" date="2019-07" db="EMBL/GenBank/DDBJ databases">
        <title>Whole genome shotgun sequence of Marinococcus halophilus NBRC 102359.</title>
        <authorList>
            <person name="Hosoyama A."/>
            <person name="Uohara A."/>
            <person name="Ohji S."/>
            <person name="Ichikawa N."/>
        </authorList>
    </citation>
    <scope>NUCLEOTIDE SEQUENCE [LARGE SCALE GENOMIC DNA]</scope>
    <source>
        <strain evidence="2 3">NBRC 102359</strain>
    </source>
</reference>